<proteinExistence type="predicted"/>
<protein>
    <submittedName>
        <fullName evidence="2">Uncharacterized protein</fullName>
    </submittedName>
</protein>
<evidence type="ECO:0000313" key="3">
    <source>
        <dbReference type="Proteomes" id="UP000287547"/>
    </source>
</evidence>
<keyword evidence="1" id="KW-0812">Transmembrane</keyword>
<evidence type="ECO:0000256" key="1">
    <source>
        <dbReference type="SAM" id="Phobius"/>
    </source>
</evidence>
<comment type="caution">
    <text evidence="2">The sequence shown here is derived from an EMBL/GenBank/DDBJ whole genome shotgun (WGS) entry which is preliminary data.</text>
</comment>
<sequence length="93" mass="10102">MSSKRGRIRNAIQAMAGAENLDLYVLAVVALLFIVLGVTGVSDVKTLSSVVLSLLAVLAYSQLKARKQIQLIRRAHSADSTTVLRRIFPPKPD</sequence>
<keyword evidence="1" id="KW-0472">Membrane</keyword>
<name>A0A428YK68_KIBAR</name>
<evidence type="ECO:0000313" key="2">
    <source>
        <dbReference type="EMBL" id="RSM67963.1"/>
    </source>
</evidence>
<dbReference type="EMBL" id="QHKI01000077">
    <property type="protein sequence ID" value="RSM67963.1"/>
    <property type="molecule type" value="Genomic_DNA"/>
</dbReference>
<keyword evidence="1" id="KW-1133">Transmembrane helix</keyword>
<gene>
    <name evidence="2" type="ORF">DMH04_47675</name>
</gene>
<accession>A0A428YK68</accession>
<feature type="transmembrane region" description="Helical" evidence="1">
    <location>
        <begin position="21"/>
        <end position="40"/>
    </location>
</feature>
<dbReference type="RefSeq" id="WP_051796163.1">
    <property type="nucleotide sequence ID" value="NZ_QHKI01000077.1"/>
</dbReference>
<feature type="transmembrane region" description="Helical" evidence="1">
    <location>
        <begin position="46"/>
        <end position="63"/>
    </location>
</feature>
<dbReference type="AlphaFoldDB" id="A0A428YK68"/>
<organism evidence="2 3">
    <name type="scientific">Kibdelosporangium aridum</name>
    <dbReference type="NCBI Taxonomy" id="2030"/>
    <lineage>
        <taxon>Bacteria</taxon>
        <taxon>Bacillati</taxon>
        <taxon>Actinomycetota</taxon>
        <taxon>Actinomycetes</taxon>
        <taxon>Pseudonocardiales</taxon>
        <taxon>Pseudonocardiaceae</taxon>
        <taxon>Kibdelosporangium</taxon>
    </lineage>
</organism>
<dbReference type="Proteomes" id="UP000287547">
    <property type="component" value="Unassembled WGS sequence"/>
</dbReference>
<reference evidence="2 3" key="1">
    <citation type="submission" date="2018-05" db="EMBL/GenBank/DDBJ databases">
        <title>Evolution of GPA BGCs.</title>
        <authorList>
            <person name="Waglechner N."/>
            <person name="Wright G.D."/>
        </authorList>
    </citation>
    <scope>NUCLEOTIDE SEQUENCE [LARGE SCALE GENOMIC DNA]</scope>
    <source>
        <strain evidence="2 3">A82846</strain>
    </source>
</reference>